<keyword evidence="2" id="KW-1185">Reference proteome</keyword>
<evidence type="ECO:0007829" key="3">
    <source>
        <dbReference type="PDB" id="9ERV"/>
    </source>
</evidence>
<dbReference type="GeneID" id="65053216"/>
<dbReference type="InterPro" id="IPR057610">
    <property type="entry name" value="Gp54-like"/>
</dbReference>
<evidence type="ECO:0000313" key="1">
    <source>
        <dbReference type="EMBL" id="QEA09675.1"/>
    </source>
</evidence>
<sequence length="66" mass="7658">MQDQIDVKVIRRNPELTRGIFKKGVEITIDLEEMVCYHSGLTWKVKQLTNTLWSLAGDEHTVMEVI</sequence>
<dbReference type="KEGG" id="vg:65053216"/>
<dbReference type="EMBL" id="MN019128">
    <property type="protein sequence ID" value="QEA09675.1"/>
    <property type="molecule type" value="Genomic_DNA"/>
</dbReference>
<dbReference type="Pfam" id="PF25180">
    <property type="entry name" value="Gp54"/>
    <property type="match status" value="1"/>
</dbReference>
<name>A0A5B8RQF4_9CAUD</name>
<reference evidence="3" key="2">
    <citation type="journal article" date="2024" name="Nature">
        <title>A bacterial immunity protein directly senses two disparate phage proteins.</title>
        <authorList>
            <person name="Zhang T."/>
            <person name="Cepauskas A."/>
            <person name="Nadieina A."/>
            <person name="Thureau A."/>
            <person name="Coppieters 't Wallant K."/>
            <person name="Martens C."/>
            <person name="Lim D.C."/>
            <person name="Garcia-Pino A."/>
            <person name="Laub M.T."/>
        </authorList>
    </citation>
    <scope>X-RAY CRYSTALLOGRAPHY (2.25 ANGSTROMS)</scope>
</reference>
<organism evidence="1 2">
    <name type="scientific">Escherichia phage Henu7</name>
    <dbReference type="NCBI Taxonomy" id="2589652"/>
    <lineage>
        <taxon>Viruses</taxon>
        <taxon>Duplodnaviria</taxon>
        <taxon>Heunggongvirae</taxon>
        <taxon>Uroviricota</taxon>
        <taxon>Caudoviricetes</taxon>
        <taxon>Drexlerviridae</taxon>
        <taxon>Tempevirinae</taxon>
        <taxon>Henuseptimavirus</taxon>
        <taxon>Henuseptimavirus henu7</taxon>
    </lineage>
</organism>
<evidence type="ECO:0000313" key="2">
    <source>
        <dbReference type="Proteomes" id="UP000321468"/>
    </source>
</evidence>
<dbReference type="Proteomes" id="UP000321468">
    <property type="component" value="Genome"/>
</dbReference>
<proteinExistence type="evidence at protein level"/>
<reference evidence="1 2" key="1">
    <citation type="submission" date="2019-06" db="EMBL/GenBank/DDBJ databases">
        <authorList>
            <person name="Li Q."/>
            <person name="Teng T."/>
        </authorList>
    </citation>
    <scope>NUCLEOTIDE SEQUENCE [LARGE SCALE GENOMIC DNA]</scope>
</reference>
<accession>A0A5B8RQF4</accession>
<keyword evidence="3" id="KW-0002">3D-structure</keyword>
<dbReference type="SMR" id="A0A5B8RQF4"/>
<dbReference type="PDB" id="9ERV">
    <property type="method" value="X-ray"/>
    <property type="resolution" value="2.25 A"/>
    <property type="chains" value="B=1-66"/>
</dbReference>
<protein>
    <submittedName>
        <fullName evidence="1">Uncharacterized protein</fullName>
    </submittedName>
</protein>
<dbReference type="RefSeq" id="YP_010064760.1">
    <property type="nucleotide sequence ID" value="NC_054894.1"/>
</dbReference>